<feature type="compositionally biased region" description="Basic and acidic residues" evidence="12">
    <location>
        <begin position="112"/>
        <end position="125"/>
    </location>
</feature>
<feature type="compositionally biased region" description="Low complexity" evidence="12">
    <location>
        <begin position="91"/>
        <end position="109"/>
    </location>
</feature>
<evidence type="ECO:0000313" key="16">
    <source>
        <dbReference type="EMBL" id="CAD7701174.1"/>
    </source>
</evidence>
<dbReference type="Pfam" id="PF17047">
    <property type="entry name" value="SMP_LBD"/>
    <property type="match status" value="1"/>
</dbReference>
<dbReference type="CDD" id="cd21677">
    <property type="entry name" value="SMP_SYT"/>
    <property type="match status" value="1"/>
</dbReference>
<keyword evidence="17" id="KW-1185">Reference proteome</keyword>
<dbReference type="GO" id="GO:0006869">
    <property type="term" value="P:lipid transport"/>
    <property type="evidence" value="ECO:0007669"/>
    <property type="project" value="UniProtKB-KW"/>
</dbReference>
<dbReference type="PROSITE" id="PS50004">
    <property type="entry name" value="C2"/>
    <property type="match status" value="2"/>
</dbReference>
<evidence type="ECO:0000256" key="4">
    <source>
        <dbReference type="ARBA" id="ARBA00022692"/>
    </source>
</evidence>
<dbReference type="CDD" id="cd00030">
    <property type="entry name" value="C2"/>
    <property type="match status" value="1"/>
</dbReference>
<evidence type="ECO:0000256" key="7">
    <source>
        <dbReference type="ARBA" id="ARBA00022837"/>
    </source>
</evidence>
<dbReference type="GO" id="GO:0046872">
    <property type="term" value="F:metal ion binding"/>
    <property type="evidence" value="ECO:0007669"/>
    <property type="project" value="UniProtKB-KW"/>
</dbReference>
<dbReference type="OrthoDB" id="566659at2759"/>
<dbReference type="InterPro" id="IPR031468">
    <property type="entry name" value="SMP_LBD"/>
</dbReference>
<dbReference type="PANTHER" id="PTHR10774">
    <property type="entry name" value="EXTENDED SYNAPTOTAGMIN-RELATED"/>
    <property type="match status" value="1"/>
</dbReference>
<feature type="domain" description="C2" evidence="14">
    <location>
        <begin position="578"/>
        <end position="704"/>
    </location>
</feature>
<feature type="region of interest" description="Disordered" evidence="12">
    <location>
        <begin position="28"/>
        <end position="137"/>
    </location>
</feature>
<evidence type="ECO:0000259" key="15">
    <source>
        <dbReference type="PROSITE" id="PS51847"/>
    </source>
</evidence>
<keyword evidence="6" id="KW-0677">Repeat</keyword>
<organism evidence="16 17">
    <name type="scientific">Ostreobium quekettii</name>
    <dbReference type="NCBI Taxonomy" id="121088"/>
    <lineage>
        <taxon>Eukaryota</taxon>
        <taxon>Viridiplantae</taxon>
        <taxon>Chlorophyta</taxon>
        <taxon>core chlorophytes</taxon>
        <taxon>Ulvophyceae</taxon>
        <taxon>TCBD clade</taxon>
        <taxon>Bryopsidales</taxon>
        <taxon>Ostreobineae</taxon>
        <taxon>Ostreobiaceae</taxon>
        <taxon>Ostreobium</taxon>
    </lineage>
</organism>
<dbReference type="EMBL" id="CAJHUC010001450">
    <property type="protein sequence ID" value="CAD7701174.1"/>
    <property type="molecule type" value="Genomic_DNA"/>
</dbReference>
<dbReference type="InterPro" id="IPR035892">
    <property type="entry name" value="C2_domain_sf"/>
</dbReference>
<dbReference type="PANTHER" id="PTHR10774:SF190">
    <property type="entry name" value="C2 CALCIUM_LIPID-BINDING ENDONUCLEASE_EXONUCLEASE_PHOSPHATASE-RELATED"/>
    <property type="match status" value="1"/>
</dbReference>
<feature type="compositionally biased region" description="Basic and acidic residues" evidence="12">
    <location>
        <begin position="46"/>
        <end position="57"/>
    </location>
</feature>
<evidence type="ECO:0000256" key="13">
    <source>
        <dbReference type="SAM" id="Phobius"/>
    </source>
</evidence>
<evidence type="ECO:0000313" key="17">
    <source>
        <dbReference type="Proteomes" id="UP000708148"/>
    </source>
</evidence>
<feature type="domain" description="C2" evidence="14">
    <location>
        <begin position="422"/>
        <end position="557"/>
    </location>
</feature>
<keyword evidence="5" id="KW-0479">Metal-binding</keyword>
<comment type="subcellular location">
    <subcellularLocation>
        <location evidence="1">Membrane</location>
        <topology evidence="1">Single-pass membrane protein</topology>
    </subcellularLocation>
</comment>
<dbReference type="SUPFAM" id="SSF49562">
    <property type="entry name" value="C2 domain (Calcium/lipid-binding domain, CaLB)"/>
    <property type="match status" value="2"/>
</dbReference>
<evidence type="ECO:0000256" key="1">
    <source>
        <dbReference type="ARBA" id="ARBA00004167"/>
    </source>
</evidence>
<evidence type="ECO:0000256" key="10">
    <source>
        <dbReference type="ARBA" id="ARBA00023121"/>
    </source>
</evidence>
<comment type="similarity">
    <text evidence="2">Belongs to the synaptotagmin family.</text>
</comment>
<dbReference type="InterPro" id="IPR039010">
    <property type="entry name" value="Synaptotagmin_SMP"/>
</dbReference>
<dbReference type="Gene3D" id="2.60.40.150">
    <property type="entry name" value="C2 domain"/>
    <property type="match status" value="2"/>
</dbReference>
<feature type="domain" description="SMP-LTD" evidence="15">
    <location>
        <begin position="235"/>
        <end position="422"/>
    </location>
</feature>
<keyword evidence="10" id="KW-0446">Lipid-binding</keyword>
<dbReference type="GO" id="GO:0005783">
    <property type="term" value="C:endoplasmic reticulum"/>
    <property type="evidence" value="ECO:0007669"/>
    <property type="project" value="TreeGrafter"/>
</dbReference>
<evidence type="ECO:0000256" key="8">
    <source>
        <dbReference type="ARBA" id="ARBA00022989"/>
    </source>
</evidence>
<dbReference type="InterPro" id="IPR000008">
    <property type="entry name" value="C2_dom"/>
</dbReference>
<evidence type="ECO:0000259" key="14">
    <source>
        <dbReference type="PROSITE" id="PS50004"/>
    </source>
</evidence>
<dbReference type="AlphaFoldDB" id="A0A8S1J5A7"/>
<evidence type="ECO:0000256" key="9">
    <source>
        <dbReference type="ARBA" id="ARBA00023055"/>
    </source>
</evidence>
<feature type="region of interest" description="Disordered" evidence="12">
    <location>
        <begin position="1"/>
        <end position="20"/>
    </location>
</feature>
<comment type="caution">
    <text evidence="16">The sequence shown here is derived from an EMBL/GenBank/DDBJ whole genome shotgun (WGS) entry which is preliminary data.</text>
</comment>
<keyword evidence="4 13" id="KW-0812">Transmembrane</keyword>
<keyword evidence="11 13" id="KW-0472">Membrane</keyword>
<dbReference type="PROSITE" id="PS51847">
    <property type="entry name" value="SMP"/>
    <property type="match status" value="1"/>
</dbReference>
<evidence type="ECO:0000256" key="3">
    <source>
        <dbReference type="ARBA" id="ARBA00022448"/>
    </source>
</evidence>
<keyword evidence="8 13" id="KW-1133">Transmembrane helix</keyword>
<dbReference type="InterPro" id="IPR045050">
    <property type="entry name" value="Synaptotagmin_plant"/>
</dbReference>
<evidence type="ECO:0000256" key="12">
    <source>
        <dbReference type="SAM" id="MobiDB-lite"/>
    </source>
</evidence>
<reference evidence="16" key="1">
    <citation type="submission" date="2020-12" db="EMBL/GenBank/DDBJ databases">
        <authorList>
            <person name="Iha C."/>
        </authorList>
    </citation>
    <scope>NUCLEOTIDE SEQUENCE</scope>
</reference>
<keyword evidence="9" id="KW-0445">Lipid transport</keyword>
<evidence type="ECO:0000256" key="6">
    <source>
        <dbReference type="ARBA" id="ARBA00022737"/>
    </source>
</evidence>
<accession>A0A8S1J5A7</accession>
<protein>
    <submittedName>
        <fullName evidence="16">Uncharacterized protein</fullName>
    </submittedName>
</protein>
<dbReference type="GO" id="GO:0016020">
    <property type="term" value="C:membrane"/>
    <property type="evidence" value="ECO:0007669"/>
    <property type="project" value="UniProtKB-SubCell"/>
</dbReference>
<gene>
    <name evidence="16" type="ORF">OSTQU699_LOCUS6533</name>
</gene>
<keyword evidence="7" id="KW-0106">Calcium</keyword>
<feature type="transmembrane region" description="Helical" evidence="13">
    <location>
        <begin position="153"/>
        <end position="174"/>
    </location>
</feature>
<evidence type="ECO:0000256" key="5">
    <source>
        <dbReference type="ARBA" id="ARBA00022723"/>
    </source>
</evidence>
<name>A0A8S1J5A7_9CHLO</name>
<dbReference type="Pfam" id="PF00168">
    <property type="entry name" value="C2"/>
    <property type="match status" value="2"/>
</dbReference>
<dbReference type="Proteomes" id="UP000708148">
    <property type="component" value="Unassembled WGS sequence"/>
</dbReference>
<keyword evidence="3" id="KW-0813">Transport</keyword>
<dbReference type="GO" id="GO:0008289">
    <property type="term" value="F:lipid binding"/>
    <property type="evidence" value="ECO:0007669"/>
    <property type="project" value="UniProtKB-KW"/>
</dbReference>
<dbReference type="SMART" id="SM00239">
    <property type="entry name" value="C2"/>
    <property type="match status" value="2"/>
</dbReference>
<evidence type="ECO:0000256" key="2">
    <source>
        <dbReference type="ARBA" id="ARBA00006996"/>
    </source>
</evidence>
<evidence type="ECO:0000256" key="11">
    <source>
        <dbReference type="ARBA" id="ARBA00023136"/>
    </source>
</evidence>
<sequence>MGLRSLLKRKKKTKGGATVSEDDVYLSDASSADEAKPANHNGGTAEAERLEPVREDAVPDADIPPGVPDGPAKVAEGGVAAMGGDSVDVSAPGAPAAPAAPARATITPPEVKNSRDGAEAGDKGGDAAGAGPAPAQEKAKVDPPAMVVDALHVLYAAGAVYLLFVLGVVAFFGVGVWETVFYTLLATPLGLGYSWIREENKRRKEEFAQMLRCTPGTKGLATMLGQQPTWLQYTDKEKVVFLNKFLEQAWPFYDKAVCTTIKEVVEPIMNDFKPVGFNRIGFKSITFGDVPIRIEGVRVDTTEGDDRSIIMDLDVRWCGDASIVLAIELTGEATRMAPKITDIQLVGGIRVVMKPLVDVIPGFGAVVVTALRPPSIKFNLDFGKALGGSMAGSPVKTLINGFLKDTLANMLVWPQRMVVPILDEAVTGPLDHLQLHSVGLLLVTVVEAEGLPKADTFGSSDPQVDMFTETHRHAVTTVKKNTLNPKWGEEFYMLVQEPTSQNLMVLVNDIDAVNVSLKLNVVKSAKEALGAKTPLGRAVVPLSVATEREGRTVERTFDLGPNDFSDTHGPGVGCGTITLKMLYKSFESLQSEDSSSGAVIVTVLRCRDLVAKDRGGTSDPYVKVKIGRKEFKTVVVPTSLSPVYNEKFEFFDPRPGHCVTTDDELKVKVYDKDTLSDDFMGRQDIPISDIVDTCRSNGVCRKWYPLEDTKSGEVELKIEFIPFT</sequence>
<proteinExistence type="inferred from homology"/>
<feature type="compositionally biased region" description="Basic residues" evidence="12">
    <location>
        <begin position="1"/>
        <end position="14"/>
    </location>
</feature>